<evidence type="ECO:0000313" key="2">
    <source>
        <dbReference type="EMBL" id="KAL0927074.1"/>
    </source>
</evidence>
<protein>
    <submittedName>
        <fullName evidence="2">Uncharacterized protein</fullName>
    </submittedName>
</protein>
<name>A0ABD0VQ04_DENTH</name>
<feature type="region of interest" description="Disordered" evidence="1">
    <location>
        <begin position="27"/>
        <end position="54"/>
    </location>
</feature>
<gene>
    <name evidence="2" type="ORF">M5K25_001230</name>
</gene>
<sequence length="140" mass="15539">MLNHARPLEDQADSALLVDSTFSSSNDIDTIPNLNSQSKDPDINHDPPYGGSNWLHMSNKFDVLSKKVLNGASSDPLTQQSYQSNINTRSKGAYLSMGRFGLNKSRENGEILPELTVTEGDQIRRNTDEREIVKQASAKF</sequence>
<dbReference type="AlphaFoldDB" id="A0ABD0VQ04"/>
<feature type="compositionally biased region" description="Polar residues" evidence="1">
    <location>
        <begin position="27"/>
        <end position="38"/>
    </location>
</feature>
<evidence type="ECO:0000313" key="3">
    <source>
        <dbReference type="Proteomes" id="UP001552299"/>
    </source>
</evidence>
<comment type="caution">
    <text evidence="2">The sequence shown here is derived from an EMBL/GenBank/DDBJ whole genome shotgun (WGS) entry which is preliminary data.</text>
</comment>
<organism evidence="2 3">
    <name type="scientific">Dendrobium thyrsiflorum</name>
    <name type="common">Pinecone-like raceme dendrobium</name>
    <name type="synonym">Orchid</name>
    <dbReference type="NCBI Taxonomy" id="117978"/>
    <lineage>
        <taxon>Eukaryota</taxon>
        <taxon>Viridiplantae</taxon>
        <taxon>Streptophyta</taxon>
        <taxon>Embryophyta</taxon>
        <taxon>Tracheophyta</taxon>
        <taxon>Spermatophyta</taxon>
        <taxon>Magnoliopsida</taxon>
        <taxon>Liliopsida</taxon>
        <taxon>Asparagales</taxon>
        <taxon>Orchidaceae</taxon>
        <taxon>Epidendroideae</taxon>
        <taxon>Malaxideae</taxon>
        <taxon>Dendrobiinae</taxon>
        <taxon>Dendrobium</taxon>
    </lineage>
</organism>
<proteinExistence type="predicted"/>
<dbReference type="EMBL" id="JANQDX010000002">
    <property type="protein sequence ID" value="KAL0927074.1"/>
    <property type="molecule type" value="Genomic_DNA"/>
</dbReference>
<dbReference type="Proteomes" id="UP001552299">
    <property type="component" value="Unassembled WGS sequence"/>
</dbReference>
<reference evidence="2 3" key="1">
    <citation type="journal article" date="2024" name="Plant Biotechnol. J.">
        <title>Dendrobium thyrsiflorum genome and its molecular insights into genes involved in important horticultural traits.</title>
        <authorList>
            <person name="Chen B."/>
            <person name="Wang J.Y."/>
            <person name="Zheng P.J."/>
            <person name="Li K.L."/>
            <person name="Liang Y.M."/>
            <person name="Chen X.F."/>
            <person name="Zhang C."/>
            <person name="Zhao X."/>
            <person name="He X."/>
            <person name="Zhang G.Q."/>
            <person name="Liu Z.J."/>
            <person name="Xu Q."/>
        </authorList>
    </citation>
    <scope>NUCLEOTIDE SEQUENCE [LARGE SCALE GENOMIC DNA]</scope>
    <source>
        <strain evidence="2">GZMU011</strain>
    </source>
</reference>
<evidence type="ECO:0000256" key="1">
    <source>
        <dbReference type="SAM" id="MobiDB-lite"/>
    </source>
</evidence>
<accession>A0ABD0VQ04</accession>
<keyword evidence="3" id="KW-1185">Reference proteome</keyword>